<comment type="caution">
    <text evidence="1">The sequence shown here is derived from an EMBL/GenBank/DDBJ whole genome shotgun (WGS) entry which is preliminary data.</text>
</comment>
<protein>
    <submittedName>
        <fullName evidence="1">Uncharacterized protein</fullName>
    </submittedName>
</protein>
<dbReference type="EMBL" id="BPLR01004494">
    <property type="protein sequence ID" value="GIX95326.1"/>
    <property type="molecule type" value="Genomic_DNA"/>
</dbReference>
<accession>A0AAV4PDX6</accession>
<proteinExistence type="predicted"/>
<dbReference type="AlphaFoldDB" id="A0AAV4PDX6"/>
<name>A0AAV4PDX6_CAEEX</name>
<organism evidence="1 2">
    <name type="scientific">Caerostris extrusa</name>
    <name type="common">Bark spider</name>
    <name type="synonym">Caerostris bankana</name>
    <dbReference type="NCBI Taxonomy" id="172846"/>
    <lineage>
        <taxon>Eukaryota</taxon>
        <taxon>Metazoa</taxon>
        <taxon>Ecdysozoa</taxon>
        <taxon>Arthropoda</taxon>
        <taxon>Chelicerata</taxon>
        <taxon>Arachnida</taxon>
        <taxon>Araneae</taxon>
        <taxon>Araneomorphae</taxon>
        <taxon>Entelegynae</taxon>
        <taxon>Araneoidea</taxon>
        <taxon>Araneidae</taxon>
        <taxon>Caerostris</taxon>
    </lineage>
</organism>
<sequence>MIFGEGRKTDLLIPSPSSFIGSKSIVVYHRDNPIPCTSFWAALLTDNPFQISLPCVSHHSIRDLGRGVPEKKTVNGFRICTAGTKFRSPLEEIRS</sequence>
<gene>
    <name evidence="1" type="ORF">CEXT_331651</name>
</gene>
<evidence type="ECO:0000313" key="2">
    <source>
        <dbReference type="Proteomes" id="UP001054945"/>
    </source>
</evidence>
<dbReference type="Proteomes" id="UP001054945">
    <property type="component" value="Unassembled WGS sequence"/>
</dbReference>
<keyword evidence="2" id="KW-1185">Reference proteome</keyword>
<reference evidence="1 2" key="1">
    <citation type="submission" date="2021-06" db="EMBL/GenBank/DDBJ databases">
        <title>Caerostris extrusa draft genome.</title>
        <authorList>
            <person name="Kono N."/>
            <person name="Arakawa K."/>
        </authorList>
    </citation>
    <scope>NUCLEOTIDE SEQUENCE [LARGE SCALE GENOMIC DNA]</scope>
</reference>
<evidence type="ECO:0000313" key="1">
    <source>
        <dbReference type="EMBL" id="GIX95326.1"/>
    </source>
</evidence>